<protein>
    <submittedName>
        <fullName evidence="2">Uncharacterized protein</fullName>
    </submittedName>
</protein>
<sequence>MRDLLRQGNSRKSSPAEGIFKFNPDATVVKHHGRCRWEWGKQQPGRAKGGKRGLVRRPESSSSSQKDRAIKTYSIVVVVTTDSNGCPDDWRNKHFTRISATVYLSIELAV</sequence>
<evidence type="ECO:0000313" key="3">
    <source>
        <dbReference type="Proteomes" id="UP001177670"/>
    </source>
</evidence>
<comment type="caution">
    <text evidence="2">The sequence shown here is derived from an EMBL/GenBank/DDBJ whole genome shotgun (WGS) entry which is preliminary data.</text>
</comment>
<gene>
    <name evidence="2" type="ORF">K0M31_003476</name>
</gene>
<dbReference type="EMBL" id="JAHYIQ010000011">
    <property type="protein sequence ID" value="KAK1127983.1"/>
    <property type="molecule type" value="Genomic_DNA"/>
</dbReference>
<dbReference type="Proteomes" id="UP001177670">
    <property type="component" value="Unassembled WGS sequence"/>
</dbReference>
<proteinExistence type="predicted"/>
<organism evidence="2 3">
    <name type="scientific">Melipona bicolor</name>
    <dbReference type="NCBI Taxonomy" id="60889"/>
    <lineage>
        <taxon>Eukaryota</taxon>
        <taxon>Metazoa</taxon>
        <taxon>Ecdysozoa</taxon>
        <taxon>Arthropoda</taxon>
        <taxon>Hexapoda</taxon>
        <taxon>Insecta</taxon>
        <taxon>Pterygota</taxon>
        <taxon>Neoptera</taxon>
        <taxon>Endopterygota</taxon>
        <taxon>Hymenoptera</taxon>
        <taxon>Apocrita</taxon>
        <taxon>Aculeata</taxon>
        <taxon>Apoidea</taxon>
        <taxon>Anthophila</taxon>
        <taxon>Apidae</taxon>
        <taxon>Melipona</taxon>
    </lineage>
</organism>
<accession>A0AA40FZ39</accession>
<evidence type="ECO:0000313" key="2">
    <source>
        <dbReference type="EMBL" id="KAK1127983.1"/>
    </source>
</evidence>
<dbReference type="AlphaFoldDB" id="A0AA40FZ39"/>
<reference evidence="2" key="1">
    <citation type="submission" date="2021-10" db="EMBL/GenBank/DDBJ databases">
        <title>Melipona bicolor Genome sequencing and assembly.</title>
        <authorList>
            <person name="Araujo N.S."/>
            <person name="Arias M.C."/>
        </authorList>
    </citation>
    <scope>NUCLEOTIDE SEQUENCE</scope>
    <source>
        <strain evidence="2">USP_2M_L1-L4_2017</strain>
        <tissue evidence="2">Whole body</tissue>
    </source>
</reference>
<feature type="region of interest" description="Disordered" evidence="1">
    <location>
        <begin position="34"/>
        <end position="67"/>
    </location>
</feature>
<keyword evidence="3" id="KW-1185">Reference proteome</keyword>
<name>A0AA40FZ39_9HYME</name>
<evidence type="ECO:0000256" key="1">
    <source>
        <dbReference type="SAM" id="MobiDB-lite"/>
    </source>
</evidence>